<dbReference type="InterPro" id="IPR006186">
    <property type="entry name" value="Ser/Thr-sp_prot-phosphatase"/>
</dbReference>
<dbReference type="GO" id="GO:0005737">
    <property type="term" value="C:cytoplasm"/>
    <property type="evidence" value="ECO:0007669"/>
    <property type="project" value="TreeGrafter"/>
</dbReference>
<sequence>MTSPNAKNSKLSKEVRIDSIDEEKHHSIPQTVTSSIVSERDEVPCKVDRNCQFAAYSESSNREFCEQFLLKILSCKGFTKHVTTMEILRIIYLANKLFTTQGRMVEIDGPVRICGDTHGQYCDLIRLFEKGGFPPDSNYLFLGDYVDRGRNSLEVILLCLAYKVRYPKNFFMLRGNHECAHINSIYGFKEEIISRKAAHCEVIYDDFTEMMEMMPLTGLVGRRILCMHGGLSKFLTCLDDLREVDAPTTAQTDSLEMDLLWADPMSGQSGFKPNLRGASVCFGEDVVHQICKDLDIDLIVRAHQVVQDGYEFFASRRLVTIFSAPNYCGQFDNSAAICVVSEGLEVSFEVLKPETINVAEKSQYRDEQKTQPASAT</sequence>
<dbReference type="GO" id="GO:0004722">
    <property type="term" value="F:protein serine/threonine phosphatase activity"/>
    <property type="evidence" value="ECO:0007669"/>
    <property type="project" value="UniProtKB-EC"/>
</dbReference>
<evidence type="ECO:0000256" key="1">
    <source>
        <dbReference type="PIRSR" id="PIRSR033096-1"/>
    </source>
</evidence>
<organism evidence="4 5">
    <name type="scientific">Caenorhabditis bovis</name>
    <dbReference type="NCBI Taxonomy" id="2654633"/>
    <lineage>
        <taxon>Eukaryota</taxon>
        <taxon>Metazoa</taxon>
        <taxon>Ecdysozoa</taxon>
        <taxon>Nematoda</taxon>
        <taxon>Chromadorea</taxon>
        <taxon>Rhabditida</taxon>
        <taxon>Rhabditina</taxon>
        <taxon>Rhabditomorpha</taxon>
        <taxon>Rhabditoidea</taxon>
        <taxon>Rhabditidae</taxon>
        <taxon>Peloderinae</taxon>
        <taxon>Caenorhabditis</taxon>
    </lineage>
</organism>
<evidence type="ECO:0000256" key="2">
    <source>
        <dbReference type="RuleBase" id="RU004273"/>
    </source>
</evidence>
<dbReference type="InterPro" id="IPR050341">
    <property type="entry name" value="PP1_catalytic_subunit"/>
</dbReference>
<dbReference type="InterPro" id="IPR029052">
    <property type="entry name" value="Metallo-depent_PP-like"/>
</dbReference>
<dbReference type="FunFam" id="3.60.21.10:FF:000068">
    <property type="entry name" value="Serine/threonine-protein phosphatase"/>
    <property type="match status" value="1"/>
</dbReference>
<dbReference type="PROSITE" id="PS00125">
    <property type="entry name" value="SER_THR_PHOSPHATASE"/>
    <property type="match status" value="1"/>
</dbReference>
<evidence type="ECO:0000259" key="3">
    <source>
        <dbReference type="PROSITE" id="PS00125"/>
    </source>
</evidence>
<dbReference type="PANTHER" id="PTHR11668">
    <property type="entry name" value="SERINE/THREONINE PROTEIN PHOSPHATASE"/>
    <property type="match status" value="1"/>
</dbReference>
<feature type="domain" description="Serine/threonine specific protein phosphatases" evidence="3">
    <location>
        <begin position="173"/>
        <end position="178"/>
    </location>
</feature>
<dbReference type="Gene3D" id="3.60.21.10">
    <property type="match status" value="1"/>
</dbReference>
<protein>
    <recommendedName>
        <fullName evidence="2">Serine/threonine-protein phosphatase</fullName>
        <ecNumber evidence="2">3.1.3.16</ecNumber>
    </recommendedName>
</protein>
<proteinExistence type="inferred from homology"/>
<feature type="active site" description="Proton donor/acceptor" evidence="1">
    <location>
        <position position="177"/>
    </location>
</feature>
<dbReference type="GO" id="GO:0005634">
    <property type="term" value="C:nucleus"/>
    <property type="evidence" value="ECO:0007669"/>
    <property type="project" value="TreeGrafter"/>
</dbReference>
<dbReference type="PANTHER" id="PTHR11668:SF211">
    <property type="entry name" value="SERINE_THREONINE-PROTEIN PHOSPHATASE C23G10.1"/>
    <property type="match status" value="1"/>
</dbReference>
<gene>
    <name evidence="4" type="ORF">CBOVIS_LOCUS5551</name>
</gene>
<dbReference type="PRINTS" id="PR00114">
    <property type="entry name" value="STPHPHTASE"/>
</dbReference>
<keyword evidence="2" id="KW-0378">Hydrolase</keyword>
<comment type="similarity">
    <text evidence="2">Belongs to the PPP phosphatase family.</text>
</comment>
<comment type="catalytic activity">
    <reaction evidence="2">
        <text>O-phospho-L-threonyl-[protein] + H2O = L-threonyl-[protein] + phosphate</text>
        <dbReference type="Rhea" id="RHEA:47004"/>
        <dbReference type="Rhea" id="RHEA-COMP:11060"/>
        <dbReference type="Rhea" id="RHEA-COMP:11605"/>
        <dbReference type="ChEBI" id="CHEBI:15377"/>
        <dbReference type="ChEBI" id="CHEBI:30013"/>
        <dbReference type="ChEBI" id="CHEBI:43474"/>
        <dbReference type="ChEBI" id="CHEBI:61977"/>
        <dbReference type="EC" id="3.1.3.16"/>
    </reaction>
</comment>
<dbReference type="InterPro" id="IPR004843">
    <property type="entry name" value="Calcineurin-like_PHP"/>
</dbReference>
<dbReference type="EC" id="3.1.3.16" evidence="2"/>
<name>A0A8S1EU45_9PELO</name>
<dbReference type="EMBL" id="CADEPM010000003">
    <property type="protein sequence ID" value="CAB3403026.1"/>
    <property type="molecule type" value="Genomic_DNA"/>
</dbReference>
<dbReference type="AlphaFoldDB" id="A0A8S1EU45"/>
<dbReference type="Proteomes" id="UP000494206">
    <property type="component" value="Unassembled WGS sequence"/>
</dbReference>
<dbReference type="OrthoDB" id="5819440at2759"/>
<evidence type="ECO:0000313" key="4">
    <source>
        <dbReference type="EMBL" id="CAB3403026.1"/>
    </source>
</evidence>
<accession>A0A8S1EU45</accession>
<keyword evidence="5" id="KW-1185">Reference proteome</keyword>
<dbReference type="SMART" id="SM00156">
    <property type="entry name" value="PP2Ac"/>
    <property type="match status" value="1"/>
</dbReference>
<dbReference type="PIRSF" id="PIRSF033096">
    <property type="entry name" value="PPPtase_5"/>
    <property type="match status" value="1"/>
</dbReference>
<reference evidence="4 5" key="1">
    <citation type="submission" date="2020-04" db="EMBL/GenBank/DDBJ databases">
        <authorList>
            <person name="Laetsch R D."/>
            <person name="Stevens L."/>
            <person name="Kumar S."/>
            <person name="Blaxter L. M."/>
        </authorList>
    </citation>
    <scope>NUCLEOTIDE SEQUENCE [LARGE SCALE GENOMIC DNA]</scope>
</reference>
<comment type="caution">
    <text evidence="4">The sequence shown here is derived from an EMBL/GenBank/DDBJ whole genome shotgun (WGS) entry which is preliminary data.</text>
</comment>
<dbReference type="SUPFAM" id="SSF56300">
    <property type="entry name" value="Metallo-dependent phosphatases"/>
    <property type="match status" value="1"/>
</dbReference>
<dbReference type="Pfam" id="PF00149">
    <property type="entry name" value="Metallophos"/>
    <property type="match status" value="1"/>
</dbReference>
<evidence type="ECO:0000313" key="5">
    <source>
        <dbReference type="Proteomes" id="UP000494206"/>
    </source>
</evidence>